<dbReference type="InterPro" id="IPR052894">
    <property type="entry name" value="AsmA-related"/>
</dbReference>
<keyword evidence="2" id="KW-0472">Membrane</keyword>
<dbReference type="EMBL" id="CP036291">
    <property type="protein sequence ID" value="QDU87158.1"/>
    <property type="molecule type" value="Genomic_DNA"/>
</dbReference>
<organism evidence="3 4">
    <name type="scientific">Pirellulimonas nuda</name>
    <dbReference type="NCBI Taxonomy" id="2528009"/>
    <lineage>
        <taxon>Bacteria</taxon>
        <taxon>Pseudomonadati</taxon>
        <taxon>Planctomycetota</taxon>
        <taxon>Planctomycetia</taxon>
        <taxon>Pirellulales</taxon>
        <taxon>Lacipirellulaceae</taxon>
        <taxon>Pirellulimonas</taxon>
    </lineage>
</organism>
<dbReference type="RefSeq" id="WP_145281048.1">
    <property type="nucleotide sequence ID" value="NZ_CP036291.1"/>
</dbReference>
<dbReference type="GO" id="GO:0090313">
    <property type="term" value="P:regulation of protein targeting to membrane"/>
    <property type="evidence" value="ECO:0007669"/>
    <property type="project" value="TreeGrafter"/>
</dbReference>
<keyword evidence="4" id="KW-1185">Reference proteome</keyword>
<proteinExistence type="predicted"/>
<dbReference type="KEGG" id="pnd:Pla175_05140"/>
<evidence type="ECO:0000313" key="4">
    <source>
        <dbReference type="Proteomes" id="UP000317429"/>
    </source>
</evidence>
<feature type="region of interest" description="Disordered" evidence="1">
    <location>
        <begin position="139"/>
        <end position="161"/>
    </location>
</feature>
<dbReference type="OrthoDB" id="244263at2"/>
<evidence type="ECO:0000256" key="2">
    <source>
        <dbReference type="SAM" id="Phobius"/>
    </source>
</evidence>
<name>A0A518D6Q3_9BACT</name>
<gene>
    <name evidence="3" type="ORF">Pla175_05140</name>
</gene>
<dbReference type="PANTHER" id="PTHR30441">
    <property type="entry name" value="DUF748 DOMAIN-CONTAINING PROTEIN"/>
    <property type="match status" value="1"/>
</dbReference>
<evidence type="ECO:0008006" key="5">
    <source>
        <dbReference type="Google" id="ProtNLM"/>
    </source>
</evidence>
<keyword evidence="2" id="KW-1133">Transmembrane helix</keyword>
<protein>
    <recommendedName>
        <fullName evidence="5">Assembly protein</fullName>
    </recommendedName>
</protein>
<feature type="transmembrane region" description="Helical" evidence="2">
    <location>
        <begin position="20"/>
        <end position="40"/>
    </location>
</feature>
<evidence type="ECO:0000256" key="1">
    <source>
        <dbReference type="SAM" id="MobiDB-lite"/>
    </source>
</evidence>
<evidence type="ECO:0000313" key="3">
    <source>
        <dbReference type="EMBL" id="QDU87158.1"/>
    </source>
</evidence>
<dbReference type="Proteomes" id="UP000317429">
    <property type="component" value="Chromosome"/>
</dbReference>
<keyword evidence="2" id="KW-0812">Transmembrane</keyword>
<dbReference type="PANTHER" id="PTHR30441:SF8">
    <property type="entry name" value="DUF748 DOMAIN-CONTAINING PROTEIN"/>
    <property type="match status" value="1"/>
</dbReference>
<sequence length="1019" mass="107522">MRGWRANADKPRGGRLRRRLVIGLVLVVVLVVLAPTLVGLTPLKDALLARVLPAGAGRVAARSAELGWTSPVVLKGVEVFDPQDQLLASADAVAIDLSVWDLLVSKRPLGAIRLEGPRLMAVVRPDGSNLEDLLALVGPQADPPPVAQSPADGLAPPPSATAARKPTIEIIGGGLQVLDAETGAVWQWDAVGATIDLNSQPPKIALQARPLPDGALSVTTGPSETGGAEVSLSAQNMQLASLAPWLRRFDRTIRLDGVLSGSGQLMVNDLSGRLADAAVRDGFATRGSLRIDRLQASAAGLGPAPVRVLSVELPWNARAAGGRLVVQQLWLRTPAATIESSGSLSPSQLRDLTTATQADVRASVDLAALAEQAPSLLPMRAGTRLEAGQLRLSLAAKPISGGRTLTGTLQTEDLHAHAGDREITWDHPVQAHFALTQSAQGVAIDGVRCDADFLTIDARGAATQSMEGDARFDLDRLAEHLAQFFDLGQTRLAGAGSATFAGTLTPGGARFSKIDANVDGFDLAVPGVRVAEPKLLLQGDLGWDFSTGLIESQESQLVTSAVAYRARRLRFDPTGQQPAEGELAIRADLARMAAWRSTAGGLEPQGQVVGRLMLRQQGDRLAADVDLTGQSVSLIDRSRAGAVVWSEPEVRLRGAVGYTPQSGRIDVSDMRVESRSLAGTLSGSLADTQIELRGSVDYDLANLSPLIAARLGPGIELVGRKQARFELAGAGADLSGRFQAPWDSASLYGLPVGPGAIQGVIAGGALRCDPLNVAVGEGKFTTQPTLRLQPAPMELSLPAGDLFSGVRITPEVSEKLLKYIAPALQGATQTDGAFSMRTDGLTLPLDDPKKLSVTGQLAIHGVTVMPGPMVGDWVSTARQVEALAKNQDPLAALNKPAPTLLSVRDRVIEFRVAEGRVYHRGMQFEVGDVLVNTEGSVGLDETLALTLTIPIQDRWVEGKPLLVGLRGQNLQLPVTGTFDKPRVDRRAFESLTRDTVRGAAGQAIENEVGKALEKLFRSK</sequence>
<reference evidence="3 4" key="1">
    <citation type="submission" date="2019-02" db="EMBL/GenBank/DDBJ databases">
        <title>Deep-cultivation of Planctomycetes and their phenomic and genomic characterization uncovers novel biology.</title>
        <authorList>
            <person name="Wiegand S."/>
            <person name="Jogler M."/>
            <person name="Boedeker C."/>
            <person name="Pinto D."/>
            <person name="Vollmers J."/>
            <person name="Rivas-Marin E."/>
            <person name="Kohn T."/>
            <person name="Peeters S.H."/>
            <person name="Heuer A."/>
            <person name="Rast P."/>
            <person name="Oberbeckmann S."/>
            <person name="Bunk B."/>
            <person name="Jeske O."/>
            <person name="Meyerdierks A."/>
            <person name="Storesund J.E."/>
            <person name="Kallscheuer N."/>
            <person name="Luecker S."/>
            <person name="Lage O.M."/>
            <person name="Pohl T."/>
            <person name="Merkel B.J."/>
            <person name="Hornburger P."/>
            <person name="Mueller R.-W."/>
            <person name="Bruemmer F."/>
            <person name="Labrenz M."/>
            <person name="Spormann A.M."/>
            <person name="Op den Camp H."/>
            <person name="Overmann J."/>
            <person name="Amann R."/>
            <person name="Jetten M.S.M."/>
            <person name="Mascher T."/>
            <person name="Medema M.H."/>
            <person name="Devos D.P."/>
            <person name="Kaster A.-K."/>
            <person name="Ovreas L."/>
            <person name="Rohde M."/>
            <person name="Galperin M.Y."/>
            <person name="Jogler C."/>
        </authorList>
    </citation>
    <scope>NUCLEOTIDE SEQUENCE [LARGE SCALE GENOMIC DNA]</scope>
    <source>
        <strain evidence="3 4">Pla175</strain>
    </source>
</reference>
<dbReference type="GO" id="GO:0005886">
    <property type="term" value="C:plasma membrane"/>
    <property type="evidence" value="ECO:0007669"/>
    <property type="project" value="TreeGrafter"/>
</dbReference>
<dbReference type="AlphaFoldDB" id="A0A518D6Q3"/>
<accession>A0A518D6Q3</accession>